<accession>A0A6J4UMW9</accession>
<feature type="compositionally biased region" description="Basic and acidic residues" evidence="1">
    <location>
        <begin position="404"/>
        <end position="422"/>
    </location>
</feature>
<feature type="compositionally biased region" description="Basic and acidic residues" evidence="1">
    <location>
        <begin position="98"/>
        <end position="144"/>
    </location>
</feature>
<dbReference type="AlphaFoldDB" id="A0A6J4UMW9"/>
<organism evidence="2">
    <name type="scientific">uncultured Thermoleophilia bacterium</name>
    <dbReference type="NCBI Taxonomy" id="1497501"/>
    <lineage>
        <taxon>Bacteria</taxon>
        <taxon>Bacillati</taxon>
        <taxon>Actinomycetota</taxon>
        <taxon>Thermoleophilia</taxon>
        <taxon>environmental samples</taxon>
    </lineage>
</organism>
<reference evidence="2" key="1">
    <citation type="submission" date="2020-02" db="EMBL/GenBank/DDBJ databases">
        <authorList>
            <person name="Meier V. D."/>
        </authorList>
    </citation>
    <scope>NUCLEOTIDE SEQUENCE</scope>
    <source>
        <strain evidence="2">AVDCRST_MAG79</strain>
    </source>
</reference>
<gene>
    <name evidence="2" type="ORF">AVDCRST_MAG79-2900</name>
</gene>
<feature type="compositionally biased region" description="Basic and acidic residues" evidence="1">
    <location>
        <begin position="191"/>
        <end position="202"/>
    </location>
</feature>
<feature type="compositionally biased region" description="Low complexity" evidence="1">
    <location>
        <begin position="453"/>
        <end position="463"/>
    </location>
</feature>
<feature type="region of interest" description="Disordered" evidence="1">
    <location>
        <begin position="291"/>
        <end position="554"/>
    </location>
</feature>
<protein>
    <submittedName>
        <fullName evidence="2">Ribonuclease J (Endonuclease and 5' exonuclease)</fullName>
    </submittedName>
</protein>
<feature type="region of interest" description="Disordered" evidence="1">
    <location>
        <begin position="1"/>
        <end position="279"/>
    </location>
</feature>
<name>A0A6J4UMW9_9ACTN</name>
<feature type="compositionally biased region" description="Basic residues" evidence="1">
    <location>
        <begin position="145"/>
        <end position="157"/>
    </location>
</feature>
<feature type="compositionally biased region" description="Basic residues" evidence="1">
    <location>
        <begin position="426"/>
        <end position="452"/>
    </location>
</feature>
<feature type="non-terminal residue" evidence="2">
    <location>
        <position position="554"/>
    </location>
</feature>
<dbReference type="EMBL" id="CADCWC010000458">
    <property type="protein sequence ID" value="CAA9553655.1"/>
    <property type="molecule type" value="Genomic_DNA"/>
</dbReference>
<keyword evidence="2" id="KW-0269">Exonuclease</keyword>
<keyword evidence="2" id="KW-0378">Hydrolase</keyword>
<feature type="compositionally biased region" description="Basic residues" evidence="1">
    <location>
        <begin position="313"/>
        <end position="329"/>
    </location>
</feature>
<dbReference type="GO" id="GO:0004519">
    <property type="term" value="F:endonuclease activity"/>
    <property type="evidence" value="ECO:0007669"/>
    <property type="project" value="UniProtKB-KW"/>
</dbReference>
<feature type="non-terminal residue" evidence="2">
    <location>
        <position position="1"/>
    </location>
</feature>
<keyword evidence="2" id="KW-0255">Endonuclease</keyword>
<feature type="compositionally biased region" description="Low complexity" evidence="1">
    <location>
        <begin position="352"/>
        <end position="361"/>
    </location>
</feature>
<feature type="compositionally biased region" description="Basic and acidic residues" evidence="1">
    <location>
        <begin position="1"/>
        <end position="26"/>
    </location>
</feature>
<proteinExistence type="predicted"/>
<feature type="compositionally biased region" description="Basic residues" evidence="1">
    <location>
        <begin position="27"/>
        <end position="54"/>
    </location>
</feature>
<keyword evidence="2" id="KW-0540">Nuclease</keyword>
<sequence length="554" mass="60774">DGRGRTGPDHPARRTGGDRQEHDGRRVGRRPRADRRRTRVPARRDARRRPRPARLRLPAPERRPDPGRHPHARPRGPRRRAALRRPRGRRAAGLGHAADARPDQVEARRARADQGHGAAPDRARARPGADRPVRGRVRPRDALHPRRRRGRAAHRRGHDPAHRRPQDRPHADRRRADRPGEARPGRRRGRRPDAGRLDERGATRLHAVRGGRGEGAAPDPARRARPRHRHLVRLAHPPSAGGGRRGDRVGAEGLRRRTLHGQEPQHRAEPRLRHRAGRPADQACRALGIAGRGHRDPLHGLPGRAAVGADPHRLRRPPHGVDHPRRHGGPVREAGARQRARGARHHERALARGRTGAAPGDRPGPRLRARLGGRAEDGARARAPGLLHPGPRRDPPSRRPPGARRGDGRAGRPRLRGRERSVLRAAGRRRPPRRERRGGRHLRRRPRHRGRPRCGAARPAAALGGRGPDRRLPALAGLGRGRAAGGHRAGLRPGGRGRGDAARGGARAGRRGARGARGARDEARPVAPPRRARRADPPAVGQAAADPAGRRGAV</sequence>
<feature type="compositionally biased region" description="Basic residues" evidence="1">
    <location>
        <begin position="223"/>
        <end position="233"/>
    </location>
</feature>
<feature type="compositionally biased region" description="Basic and acidic residues" evidence="1">
    <location>
        <begin position="158"/>
        <end position="184"/>
    </location>
</feature>
<feature type="compositionally biased region" description="Gly residues" evidence="1">
    <location>
        <begin position="478"/>
        <end position="496"/>
    </location>
</feature>
<feature type="compositionally biased region" description="Basic residues" evidence="1">
    <location>
        <begin position="338"/>
        <end position="347"/>
    </location>
</feature>
<dbReference type="GO" id="GO:0004527">
    <property type="term" value="F:exonuclease activity"/>
    <property type="evidence" value="ECO:0007669"/>
    <property type="project" value="UniProtKB-KW"/>
</dbReference>
<evidence type="ECO:0000256" key="1">
    <source>
        <dbReference type="SAM" id="MobiDB-lite"/>
    </source>
</evidence>
<feature type="compositionally biased region" description="Basic and acidic residues" evidence="1">
    <location>
        <begin position="244"/>
        <end position="255"/>
    </location>
</feature>
<evidence type="ECO:0000313" key="2">
    <source>
        <dbReference type="EMBL" id="CAA9553655.1"/>
    </source>
</evidence>
<feature type="compositionally biased region" description="Basic and acidic residues" evidence="1">
    <location>
        <begin position="59"/>
        <end position="68"/>
    </location>
</feature>
<feature type="compositionally biased region" description="Basic residues" evidence="1">
    <location>
        <begin position="69"/>
        <end position="90"/>
    </location>
</feature>